<comment type="subcellular location">
    <subcellularLocation>
        <location evidence="3">Cytoplasm</location>
        <location evidence="3">Cytoskeleton</location>
    </subcellularLocation>
    <subcellularLocation>
        <location evidence="4">Cytoplasm</location>
        <location evidence="4">Cytosol</location>
    </subcellularLocation>
    <subcellularLocation>
        <location evidence="2">Membrane</location>
        <topology evidence="2">Peripheral membrane protein</topology>
    </subcellularLocation>
    <subcellularLocation>
        <location evidence="1">Nucleus</location>
    </subcellularLocation>
</comment>
<organism evidence="18 19">
    <name type="scientific">Naja naja</name>
    <name type="common">Indian cobra</name>
    <dbReference type="NCBI Taxonomy" id="35670"/>
    <lineage>
        <taxon>Eukaryota</taxon>
        <taxon>Metazoa</taxon>
        <taxon>Chordata</taxon>
        <taxon>Craniata</taxon>
        <taxon>Vertebrata</taxon>
        <taxon>Euteleostomi</taxon>
        <taxon>Lepidosauria</taxon>
        <taxon>Squamata</taxon>
        <taxon>Bifurcata</taxon>
        <taxon>Unidentata</taxon>
        <taxon>Episquamata</taxon>
        <taxon>Toxicofera</taxon>
        <taxon>Serpentes</taxon>
        <taxon>Colubroidea</taxon>
        <taxon>Elapidae</taxon>
        <taxon>Elapinae</taxon>
        <taxon>Naja</taxon>
    </lineage>
</organism>
<comment type="similarity">
    <text evidence="5">Belongs to the inositol 1,4,5-trisphosphate 5-phosphatase family.</text>
</comment>
<keyword evidence="13" id="KW-0206">Cytoskeleton</keyword>
<keyword evidence="10" id="KW-0391">Immunity</keyword>
<dbReference type="GeneTree" id="ENSGT00940000156576"/>
<dbReference type="GO" id="GO:0046856">
    <property type="term" value="P:phosphatidylinositol dephosphorylation"/>
    <property type="evidence" value="ECO:0007669"/>
    <property type="project" value="InterPro"/>
</dbReference>
<dbReference type="InterPro" id="IPR057510">
    <property type="entry name" value="C2_SHIP1-2_first"/>
</dbReference>
<dbReference type="GO" id="GO:0043569">
    <property type="term" value="P:negative regulation of insulin-like growth factor receptor signaling pathway"/>
    <property type="evidence" value="ECO:0007669"/>
    <property type="project" value="TreeGrafter"/>
</dbReference>
<feature type="domain" description="SH2" evidence="17">
    <location>
        <begin position="22"/>
        <end position="61"/>
    </location>
</feature>
<dbReference type="Pfam" id="PF22669">
    <property type="entry name" value="Exo_endo_phos2"/>
    <property type="match status" value="1"/>
</dbReference>
<evidence type="ECO:0000256" key="3">
    <source>
        <dbReference type="ARBA" id="ARBA00004245"/>
    </source>
</evidence>
<dbReference type="GO" id="GO:0005829">
    <property type="term" value="C:cytosol"/>
    <property type="evidence" value="ECO:0007669"/>
    <property type="project" value="UniProtKB-SubCell"/>
</dbReference>
<dbReference type="Pfam" id="PF24147">
    <property type="entry name" value="C2_SHIP1-2_2nd"/>
    <property type="match status" value="1"/>
</dbReference>
<evidence type="ECO:0000256" key="4">
    <source>
        <dbReference type="ARBA" id="ARBA00004514"/>
    </source>
</evidence>
<dbReference type="GO" id="GO:0002376">
    <property type="term" value="P:immune system process"/>
    <property type="evidence" value="ECO:0007669"/>
    <property type="project" value="UniProtKB-KW"/>
</dbReference>
<dbReference type="GO" id="GO:0005856">
    <property type="term" value="C:cytoskeleton"/>
    <property type="evidence" value="ECO:0007669"/>
    <property type="project" value="UniProtKB-SubCell"/>
</dbReference>
<keyword evidence="14" id="KW-0539">Nucleus</keyword>
<dbReference type="InterPro" id="IPR000980">
    <property type="entry name" value="SH2"/>
</dbReference>
<dbReference type="EC" id="3.1.3.86" evidence="6"/>
<keyword evidence="8" id="KW-0597">Phosphoprotein</keyword>
<evidence type="ECO:0000256" key="12">
    <source>
        <dbReference type="ARBA" id="ARBA00023136"/>
    </source>
</evidence>
<dbReference type="AlphaFoldDB" id="A0A8C6XNC1"/>
<keyword evidence="11 16" id="KW-0727">SH2 domain</keyword>
<evidence type="ECO:0000313" key="18">
    <source>
        <dbReference type="Ensembl" id="ENSNNAP00000016717.1"/>
    </source>
</evidence>
<comment type="catalytic activity">
    <reaction evidence="15">
        <text>a 1,2-diacyl-sn-glycero-3-phospho-(1D-myo-inositol-3,4,5-trisphosphate) + H2O = a 1,2-diacyl-sn-glycero-3-phospho-(1D-myo-inositol-3,4-bisphosphate) + phosphate</text>
        <dbReference type="Rhea" id="RHEA:25528"/>
        <dbReference type="ChEBI" id="CHEBI:15377"/>
        <dbReference type="ChEBI" id="CHEBI:43474"/>
        <dbReference type="ChEBI" id="CHEBI:57658"/>
        <dbReference type="ChEBI" id="CHEBI:57836"/>
        <dbReference type="EC" id="3.1.3.86"/>
    </reaction>
    <physiologicalReaction direction="left-to-right" evidence="15">
        <dbReference type="Rhea" id="RHEA:25529"/>
    </physiologicalReaction>
</comment>
<evidence type="ECO:0000256" key="13">
    <source>
        <dbReference type="ARBA" id="ARBA00023212"/>
    </source>
</evidence>
<protein>
    <recommendedName>
        <fullName evidence="6">phosphatidylinositol-3,4,5-trisphosphate 5-phosphatase</fullName>
        <ecNumber evidence="6">3.1.3.86</ecNumber>
    </recommendedName>
</protein>
<dbReference type="Ensembl" id="ENSNNAT00000017542.1">
    <property type="protein sequence ID" value="ENSNNAP00000016717.1"/>
    <property type="gene ID" value="ENSNNAG00000010722.1"/>
</dbReference>
<dbReference type="PROSITE" id="PS50001">
    <property type="entry name" value="SH2"/>
    <property type="match status" value="1"/>
</dbReference>
<dbReference type="SMART" id="SM00252">
    <property type="entry name" value="SH2"/>
    <property type="match status" value="1"/>
</dbReference>
<keyword evidence="19" id="KW-1185">Reference proteome</keyword>
<evidence type="ECO:0000256" key="14">
    <source>
        <dbReference type="ARBA" id="ARBA00023242"/>
    </source>
</evidence>
<evidence type="ECO:0000256" key="1">
    <source>
        <dbReference type="ARBA" id="ARBA00004123"/>
    </source>
</evidence>
<dbReference type="Gene3D" id="3.60.10.10">
    <property type="entry name" value="Endonuclease/exonuclease/phosphatase"/>
    <property type="match status" value="1"/>
</dbReference>
<evidence type="ECO:0000256" key="2">
    <source>
        <dbReference type="ARBA" id="ARBA00004170"/>
    </source>
</evidence>
<dbReference type="SUPFAM" id="SSF56219">
    <property type="entry name" value="DNase I-like"/>
    <property type="match status" value="1"/>
</dbReference>
<dbReference type="SUPFAM" id="SSF55550">
    <property type="entry name" value="SH2 domain"/>
    <property type="match status" value="1"/>
</dbReference>
<evidence type="ECO:0000256" key="8">
    <source>
        <dbReference type="ARBA" id="ARBA00022553"/>
    </source>
</evidence>
<evidence type="ECO:0000256" key="16">
    <source>
        <dbReference type="PROSITE-ProRule" id="PRU00191"/>
    </source>
</evidence>
<accession>A0A8C6XNC1</accession>
<evidence type="ECO:0000256" key="15">
    <source>
        <dbReference type="ARBA" id="ARBA00023377"/>
    </source>
</evidence>
<evidence type="ECO:0000256" key="6">
    <source>
        <dbReference type="ARBA" id="ARBA00012981"/>
    </source>
</evidence>
<dbReference type="InterPro" id="IPR057509">
    <property type="entry name" value="C2_SHIP1-2_2nd"/>
</dbReference>
<evidence type="ECO:0000256" key="10">
    <source>
        <dbReference type="ARBA" id="ARBA00022859"/>
    </source>
</evidence>
<dbReference type="OrthoDB" id="7862313at2759"/>
<dbReference type="InterPro" id="IPR036860">
    <property type="entry name" value="SH2_dom_sf"/>
</dbReference>
<dbReference type="PANTHER" id="PTHR46051:SF2">
    <property type="entry name" value="PHOSPHATIDYLINOSITOL 3,4,5-TRISPHOSPHATE 5-PHOSPHATASE 2"/>
    <property type="match status" value="1"/>
</dbReference>
<dbReference type="PANTHER" id="PTHR46051">
    <property type="entry name" value="SH2 DOMAIN-CONTAINING PROTEIN"/>
    <property type="match status" value="1"/>
</dbReference>
<dbReference type="GO" id="GO:0034485">
    <property type="term" value="F:phosphatidylinositol-3,4,5-trisphosphate 5-phosphatase activity"/>
    <property type="evidence" value="ECO:0007669"/>
    <property type="project" value="UniProtKB-EC"/>
</dbReference>
<reference evidence="18" key="2">
    <citation type="submission" date="2025-09" db="UniProtKB">
        <authorList>
            <consortium name="Ensembl"/>
        </authorList>
    </citation>
    <scope>IDENTIFICATION</scope>
</reference>
<sequence>MAAAVAAALAPSPAGPGSAPLWYHKDLSRAAAEELLARAGRDGSFLVRDSESVAGAFALCVLFSGLLDGVLLFLQTSQGVPQPNQGLACTLLFPVEREKEKENAEERDYSGTNHPTNGLSTISHEYLKGSYSLDLEAVKGGASNLPHLNKTLVTSCRRLHSEVDKVLAGLEILSKVFDQQSSPMVSRILQQTAGQTGEGQELDSLILKLSILKDFLSTIEKKALKALQDMSSIAQPGQAQPSFRKVKSIPVQTFEVKLDLTLGDLTKIGKSQKYTLSVDVEGGKLVVLKKQKDSQEDWNTFTHEKIRQLIKSQRVQNKLGIVFEKEKDKTQRKDFVFVSARKREAFCQLLQLMKNRHSSQDEPDMISVFIGTWNMGSVPPPKNISSWFENSMGDKEWVDPPLPMSLQIAMQSLWNIKIAVLVKPEHENRISHIGTSSVKTGIANTLGAGFNFVYCTFFPKKLSRNQNYLDILRLLALGDKQLSSFDISLRFTHLFWFGDLNYRLDMDIQETLNYINRKEFEPLLKVDQLNLEKEKHKIFLRFSEEEVTFPPTYRYERGSRDTYVWHKQKPTGVRTNVPSWCDRILWKSYPETHINSTSYGCTDDIVSSDHSPVFAAFEVGVTSQFVSKKGLSKSSDQAYIEFESIEAIVKTASRTKFFIEFYSTCLEEFKKSFENDSQSSDNINFLKVQWSSRQLPTLKPILSDIEYLQDQHILLTVKSMDGYESYGECVIALKSMIGSTAQQFLTYLSHRGEETGNIRGSMRVRVPAERMGTRERLYGELAEEAGGWACAAGGLNSRHLDNMKDRPGVRGSVRSEGPQLKNSFNNPAYYVLEGVPHQLLLPDCLGNGSRLPSSSLPPCPLWMGFVVQPRIQMLSAEMGGSHWGGGC</sequence>
<dbReference type="PRINTS" id="PR00401">
    <property type="entry name" value="SH2DOMAIN"/>
</dbReference>
<keyword evidence="7" id="KW-0963">Cytoplasm</keyword>
<dbReference type="GO" id="GO:0050776">
    <property type="term" value="P:regulation of immune response"/>
    <property type="evidence" value="ECO:0007669"/>
    <property type="project" value="TreeGrafter"/>
</dbReference>
<dbReference type="GO" id="GO:0016020">
    <property type="term" value="C:membrane"/>
    <property type="evidence" value="ECO:0007669"/>
    <property type="project" value="UniProtKB-SubCell"/>
</dbReference>
<keyword evidence="9" id="KW-0378">Hydrolase</keyword>
<dbReference type="GO" id="GO:0004445">
    <property type="term" value="F:inositol-polyphosphate 5-phosphatase activity"/>
    <property type="evidence" value="ECO:0007669"/>
    <property type="project" value="TreeGrafter"/>
</dbReference>
<evidence type="ECO:0000256" key="9">
    <source>
        <dbReference type="ARBA" id="ARBA00022801"/>
    </source>
</evidence>
<evidence type="ECO:0000256" key="7">
    <source>
        <dbReference type="ARBA" id="ARBA00022490"/>
    </source>
</evidence>
<evidence type="ECO:0000256" key="11">
    <source>
        <dbReference type="ARBA" id="ARBA00022999"/>
    </source>
</evidence>
<keyword evidence="12" id="KW-0472">Membrane</keyword>
<dbReference type="InterPro" id="IPR000300">
    <property type="entry name" value="IPPc"/>
</dbReference>
<reference evidence="18" key="1">
    <citation type="submission" date="2025-08" db="UniProtKB">
        <authorList>
            <consortium name="Ensembl"/>
        </authorList>
    </citation>
    <scope>IDENTIFICATION</scope>
</reference>
<evidence type="ECO:0000259" key="17">
    <source>
        <dbReference type="PROSITE" id="PS50001"/>
    </source>
</evidence>
<dbReference type="Pfam" id="PF24150">
    <property type="entry name" value="C2_SHIP1-2_first"/>
    <property type="match status" value="1"/>
</dbReference>
<dbReference type="Gene3D" id="3.30.505.10">
    <property type="entry name" value="SH2 domain"/>
    <property type="match status" value="1"/>
</dbReference>
<dbReference type="SMART" id="SM00128">
    <property type="entry name" value="IPPc"/>
    <property type="match status" value="1"/>
</dbReference>
<evidence type="ECO:0000256" key="5">
    <source>
        <dbReference type="ARBA" id="ARBA00008734"/>
    </source>
</evidence>
<dbReference type="InterPro" id="IPR036691">
    <property type="entry name" value="Endo/exonu/phosph_ase_sf"/>
</dbReference>
<proteinExistence type="inferred from homology"/>
<gene>
    <name evidence="18" type="primary">INPPL1</name>
</gene>
<dbReference type="GO" id="GO:0005634">
    <property type="term" value="C:nucleus"/>
    <property type="evidence" value="ECO:0007669"/>
    <property type="project" value="UniProtKB-SubCell"/>
</dbReference>
<dbReference type="Pfam" id="PF00017">
    <property type="entry name" value="SH2"/>
    <property type="match status" value="1"/>
</dbReference>
<evidence type="ECO:0000313" key="19">
    <source>
        <dbReference type="Proteomes" id="UP000694559"/>
    </source>
</evidence>
<dbReference type="Proteomes" id="UP000694559">
    <property type="component" value="Unplaced"/>
</dbReference>
<name>A0A8C6XNC1_NAJNA</name>